<dbReference type="RefSeq" id="WP_103561355.1">
    <property type="nucleotide sequence ID" value="NZ_MTBP01000001.1"/>
</dbReference>
<dbReference type="Gene3D" id="3.40.640.10">
    <property type="entry name" value="Type I PLP-dependent aspartate aminotransferase-like (Major domain)"/>
    <property type="match status" value="1"/>
</dbReference>
<gene>
    <name evidence="4" type="primary">dgdA</name>
    <name evidence="4" type="ORF">BTM25_07760</name>
</gene>
<evidence type="ECO:0000313" key="5">
    <source>
        <dbReference type="Proteomes" id="UP000242367"/>
    </source>
</evidence>
<dbReference type="AlphaFoldDB" id="A0A2P4UMV1"/>
<dbReference type="PROSITE" id="PS00600">
    <property type="entry name" value="AA_TRANSFER_CLASS_3"/>
    <property type="match status" value="1"/>
</dbReference>
<dbReference type="Gene3D" id="3.90.1150.10">
    <property type="entry name" value="Aspartate Aminotransferase, domain 1"/>
    <property type="match status" value="1"/>
</dbReference>
<dbReference type="GO" id="GO:0047432">
    <property type="term" value="F:2,2-dialkylglycine decarboxylase (pyruvate) activity"/>
    <property type="evidence" value="ECO:0007669"/>
    <property type="project" value="UniProtKB-EC"/>
</dbReference>
<dbReference type="EMBL" id="MTBP01000001">
    <property type="protein sequence ID" value="POM26377.1"/>
    <property type="molecule type" value="Genomic_DNA"/>
</dbReference>
<keyword evidence="5" id="KW-1185">Reference proteome</keyword>
<proteinExistence type="inferred from homology"/>
<protein>
    <submittedName>
        <fullName evidence="4">2,2-dialkylglycine decarboxylase</fullName>
        <ecNumber evidence="4">4.1.1.64</ecNumber>
    </submittedName>
</protein>
<dbReference type="EC" id="4.1.1.64" evidence="4"/>
<dbReference type="Proteomes" id="UP000242367">
    <property type="component" value="Unassembled WGS sequence"/>
</dbReference>
<organism evidence="4 5">
    <name type="scientific">Actinomadura rubteroloni</name>
    <dbReference type="NCBI Taxonomy" id="1926885"/>
    <lineage>
        <taxon>Bacteria</taxon>
        <taxon>Bacillati</taxon>
        <taxon>Actinomycetota</taxon>
        <taxon>Actinomycetes</taxon>
        <taxon>Streptosporangiales</taxon>
        <taxon>Thermomonosporaceae</taxon>
        <taxon>Actinomadura</taxon>
    </lineage>
</organism>
<dbReference type="PANTHER" id="PTHR43094">
    <property type="entry name" value="AMINOTRANSFERASE"/>
    <property type="match status" value="1"/>
</dbReference>
<comment type="similarity">
    <text evidence="1 3">Belongs to the class-III pyridoxal-phosphate-dependent aminotransferase family.</text>
</comment>
<name>A0A2P4UMV1_9ACTN</name>
<accession>A0A2P4UMV1</accession>
<keyword evidence="2 3" id="KW-0663">Pyridoxal phosphate</keyword>
<dbReference type="InterPro" id="IPR015424">
    <property type="entry name" value="PyrdxlP-dep_Trfase"/>
</dbReference>
<dbReference type="GO" id="GO:0030170">
    <property type="term" value="F:pyridoxal phosphate binding"/>
    <property type="evidence" value="ECO:0007669"/>
    <property type="project" value="InterPro"/>
</dbReference>
<dbReference type="InterPro" id="IPR015421">
    <property type="entry name" value="PyrdxlP-dep_Trfase_major"/>
</dbReference>
<dbReference type="InterPro" id="IPR049704">
    <property type="entry name" value="Aminotrans_3_PPA_site"/>
</dbReference>
<dbReference type="PANTHER" id="PTHR43094:SF1">
    <property type="entry name" value="AMINOTRANSFERASE CLASS-III"/>
    <property type="match status" value="1"/>
</dbReference>
<dbReference type="Pfam" id="PF00202">
    <property type="entry name" value="Aminotran_3"/>
    <property type="match status" value="1"/>
</dbReference>
<keyword evidence="4" id="KW-0456">Lyase</keyword>
<evidence type="ECO:0000256" key="2">
    <source>
        <dbReference type="ARBA" id="ARBA00022898"/>
    </source>
</evidence>
<dbReference type="GO" id="GO:0005829">
    <property type="term" value="C:cytosol"/>
    <property type="evidence" value="ECO:0007669"/>
    <property type="project" value="TreeGrafter"/>
</dbReference>
<comment type="caution">
    <text evidence="4">The sequence shown here is derived from an EMBL/GenBank/DDBJ whole genome shotgun (WGS) entry which is preliminary data.</text>
</comment>
<evidence type="ECO:0000313" key="4">
    <source>
        <dbReference type="EMBL" id="POM26377.1"/>
    </source>
</evidence>
<evidence type="ECO:0000256" key="1">
    <source>
        <dbReference type="ARBA" id="ARBA00008954"/>
    </source>
</evidence>
<dbReference type="InterPro" id="IPR005814">
    <property type="entry name" value="Aminotrans_3"/>
</dbReference>
<reference evidence="4 5" key="1">
    <citation type="journal article" date="2017" name="Chemistry">
        <title>Isolation, Biosynthesis and Chemical Modifications of Rubterolones A-F: Rare Tropolone Alkaloids from Actinomadura sp. 5-2.</title>
        <authorList>
            <person name="Guo H."/>
            <person name="Benndorf R."/>
            <person name="Leichnitz D."/>
            <person name="Klassen J.L."/>
            <person name="Vollmers J."/>
            <person name="Gorls H."/>
            <person name="Steinacker M."/>
            <person name="Weigel C."/>
            <person name="Dahse H.M."/>
            <person name="Kaster A.K."/>
            <person name="de Beer Z.W."/>
            <person name="Poulsen M."/>
            <person name="Beemelmanns C."/>
        </authorList>
    </citation>
    <scope>NUCLEOTIDE SEQUENCE [LARGE SCALE GENOMIC DNA]</scope>
    <source>
        <strain evidence="4 5">5-2</strain>
    </source>
</reference>
<dbReference type="NCBIfam" id="NF004718">
    <property type="entry name" value="PRK06062.1"/>
    <property type="match status" value="1"/>
</dbReference>
<dbReference type="CDD" id="cd00610">
    <property type="entry name" value="OAT_like"/>
    <property type="match status" value="1"/>
</dbReference>
<sequence length="437" mass="46510">METARGKVIRSWSAQGGASAPRIVGGHGCHFQDAEGRSYLDFSSQMVNANLGHSCASVQDAVREQVGAGATLGRPWDLAVVHELADRLAEVTPGDLNTMFFAGSGAEANEAAIRLARARTGRSKVIARYRSYHGSSAGALSVTGDPRRWHGEPGVPGVVRMLDPYTYRCPAGHPSPCPVCSGGPHLEELLQYEGPENVAAVIVEPVTGSSGVVVPPDGYLRSLRETCDRHGIMLIFDEVMTGFGRTGTWFACDRWDVVPDILTCAKGLTAGYVPLAATAVSDRLTDWLADSVFPYGLTYSGHPVACAAAVAALDVYRRDGLIERAAALGPVIESHLRRLADRHPSIGDIRGSGCFWGLELVRDRTSREPLVPFNPDATAAEPMRRFSAAAFGAGLYVLTNGNVALIAPPLIISDAELEEGMAVLDKALSVADEYTTP</sequence>
<dbReference type="GO" id="GO:0008483">
    <property type="term" value="F:transaminase activity"/>
    <property type="evidence" value="ECO:0007669"/>
    <property type="project" value="InterPro"/>
</dbReference>
<dbReference type="InterPro" id="IPR015422">
    <property type="entry name" value="PyrdxlP-dep_Trfase_small"/>
</dbReference>
<dbReference type="SUPFAM" id="SSF53383">
    <property type="entry name" value="PLP-dependent transferases"/>
    <property type="match status" value="1"/>
</dbReference>
<evidence type="ECO:0000256" key="3">
    <source>
        <dbReference type="RuleBase" id="RU003560"/>
    </source>
</evidence>